<protein>
    <submittedName>
        <fullName evidence="1">Uncharacterized protein</fullName>
    </submittedName>
</protein>
<organism evidence="1 2">
    <name type="scientific">Pristionchus fissidentatus</name>
    <dbReference type="NCBI Taxonomy" id="1538716"/>
    <lineage>
        <taxon>Eukaryota</taxon>
        <taxon>Metazoa</taxon>
        <taxon>Ecdysozoa</taxon>
        <taxon>Nematoda</taxon>
        <taxon>Chromadorea</taxon>
        <taxon>Rhabditida</taxon>
        <taxon>Rhabditina</taxon>
        <taxon>Diplogasteromorpha</taxon>
        <taxon>Diplogasteroidea</taxon>
        <taxon>Neodiplogasteridae</taxon>
        <taxon>Pristionchus</taxon>
    </lineage>
</organism>
<name>A0AAV5WFM9_9BILA</name>
<reference evidence="1" key="1">
    <citation type="submission" date="2023-10" db="EMBL/GenBank/DDBJ databases">
        <title>Genome assembly of Pristionchus species.</title>
        <authorList>
            <person name="Yoshida K."/>
            <person name="Sommer R.J."/>
        </authorList>
    </citation>
    <scope>NUCLEOTIDE SEQUENCE</scope>
    <source>
        <strain evidence="1">RS5133</strain>
    </source>
</reference>
<sequence length="96" mass="10834">MSSFTSAASLKRNCLIFSPDQDKVISAHGPFIESYDVSSWERRKNQPTEQPVRVKMRHNAPILTILPLGTTGHVIAISKIYQDNPDEDYKVYATLV</sequence>
<dbReference type="AlphaFoldDB" id="A0AAV5WFM9"/>
<gene>
    <name evidence="1" type="ORF">PFISCL1PPCAC_20780</name>
</gene>
<keyword evidence="2" id="KW-1185">Reference proteome</keyword>
<evidence type="ECO:0000313" key="1">
    <source>
        <dbReference type="EMBL" id="GMT29483.1"/>
    </source>
</evidence>
<proteinExistence type="predicted"/>
<evidence type="ECO:0000313" key="2">
    <source>
        <dbReference type="Proteomes" id="UP001432322"/>
    </source>
</evidence>
<feature type="non-terminal residue" evidence="1">
    <location>
        <position position="96"/>
    </location>
</feature>
<comment type="caution">
    <text evidence="1">The sequence shown here is derived from an EMBL/GenBank/DDBJ whole genome shotgun (WGS) entry which is preliminary data.</text>
</comment>
<dbReference type="Proteomes" id="UP001432322">
    <property type="component" value="Unassembled WGS sequence"/>
</dbReference>
<dbReference type="EMBL" id="BTSY01000005">
    <property type="protein sequence ID" value="GMT29483.1"/>
    <property type="molecule type" value="Genomic_DNA"/>
</dbReference>
<accession>A0AAV5WFM9</accession>